<dbReference type="RefSeq" id="WP_344081905.1">
    <property type="nucleotide sequence ID" value="NZ_BAAAPO010000015.1"/>
</dbReference>
<dbReference type="InterPro" id="IPR006311">
    <property type="entry name" value="TAT_signal"/>
</dbReference>
<dbReference type="EMBL" id="BAAAPO010000015">
    <property type="protein sequence ID" value="GAA1785980.1"/>
    <property type="molecule type" value="Genomic_DNA"/>
</dbReference>
<dbReference type="PROSITE" id="PS51125">
    <property type="entry name" value="NHL"/>
    <property type="match status" value="5"/>
</dbReference>
<dbReference type="Pfam" id="PF01436">
    <property type="entry name" value="NHL"/>
    <property type="match status" value="5"/>
</dbReference>
<reference evidence="4 5" key="1">
    <citation type="journal article" date="2019" name="Int. J. Syst. Evol. Microbiol.">
        <title>The Global Catalogue of Microorganisms (GCM) 10K type strain sequencing project: providing services to taxonomists for standard genome sequencing and annotation.</title>
        <authorList>
            <consortium name="The Broad Institute Genomics Platform"/>
            <consortium name="The Broad Institute Genome Sequencing Center for Infectious Disease"/>
            <person name="Wu L."/>
            <person name="Ma J."/>
        </authorList>
    </citation>
    <scope>NUCLEOTIDE SEQUENCE [LARGE SCALE GENOMIC DNA]</scope>
    <source>
        <strain evidence="4 5">JCM 15592</strain>
    </source>
</reference>
<keyword evidence="3" id="KW-0732">Signal</keyword>
<dbReference type="Gene3D" id="2.40.10.500">
    <property type="match status" value="1"/>
</dbReference>
<dbReference type="CDD" id="cd05819">
    <property type="entry name" value="NHL"/>
    <property type="match status" value="1"/>
</dbReference>
<proteinExistence type="predicted"/>
<dbReference type="SUPFAM" id="SSF101898">
    <property type="entry name" value="NHL repeat"/>
    <property type="match status" value="1"/>
</dbReference>
<accession>A0ABN2LF28</accession>
<feature type="repeat" description="NHL" evidence="2">
    <location>
        <begin position="94"/>
        <end position="131"/>
    </location>
</feature>
<feature type="repeat" description="NHL" evidence="2">
    <location>
        <begin position="430"/>
        <end position="473"/>
    </location>
</feature>
<dbReference type="InterPro" id="IPR001258">
    <property type="entry name" value="NHL_repeat"/>
</dbReference>
<dbReference type="PANTHER" id="PTHR24104">
    <property type="entry name" value="E3 UBIQUITIN-PROTEIN LIGASE NHLRC1-RELATED"/>
    <property type="match status" value="1"/>
</dbReference>
<dbReference type="InterPro" id="IPR011042">
    <property type="entry name" value="6-blade_b-propeller_TolB-like"/>
</dbReference>
<dbReference type="PANTHER" id="PTHR24104:SF25">
    <property type="entry name" value="PROTEIN LIN-41"/>
    <property type="match status" value="1"/>
</dbReference>
<feature type="chain" id="PRO_5045237783" description="NHL repeat containing protein" evidence="3">
    <location>
        <begin position="26"/>
        <end position="619"/>
    </location>
</feature>
<comment type="caution">
    <text evidence="4">The sequence shown here is derived from an EMBL/GenBank/DDBJ whole genome shotgun (WGS) entry which is preliminary data.</text>
</comment>
<evidence type="ECO:0000313" key="5">
    <source>
        <dbReference type="Proteomes" id="UP001499938"/>
    </source>
</evidence>
<keyword evidence="5" id="KW-1185">Reference proteome</keyword>
<evidence type="ECO:0000256" key="2">
    <source>
        <dbReference type="PROSITE-ProRule" id="PRU00504"/>
    </source>
</evidence>
<feature type="signal peptide" evidence="3">
    <location>
        <begin position="1"/>
        <end position="25"/>
    </location>
</feature>
<feature type="repeat" description="NHL" evidence="2">
    <location>
        <begin position="485"/>
        <end position="525"/>
    </location>
</feature>
<dbReference type="Gene3D" id="2.120.10.30">
    <property type="entry name" value="TolB, C-terminal domain"/>
    <property type="match status" value="3"/>
</dbReference>
<organism evidence="4 5">
    <name type="scientific">Nostocoides veronense</name>
    <dbReference type="NCBI Taxonomy" id="330836"/>
    <lineage>
        <taxon>Bacteria</taxon>
        <taxon>Bacillati</taxon>
        <taxon>Actinomycetota</taxon>
        <taxon>Actinomycetes</taxon>
        <taxon>Micrococcales</taxon>
        <taxon>Intrasporangiaceae</taxon>
        <taxon>Nostocoides</taxon>
    </lineage>
</organism>
<dbReference type="SUPFAM" id="SSF63825">
    <property type="entry name" value="YWTD domain"/>
    <property type="match status" value="1"/>
</dbReference>
<dbReference type="InterPro" id="IPR050952">
    <property type="entry name" value="TRIM-NHL_E3_ligases"/>
</dbReference>
<evidence type="ECO:0000256" key="3">
    <source>
        <dbReference type="SAM" id="SignalP"/>
    </source>
</evidence>
<evidence type="ECO:0000256" key="1">
    <source>
        <dbReference type="ARBA" id="ARBA00022737"/>
    </source>
</evidence>
<evidence type="ECO:0000313" key="4">
    <source>
        <dbReference type="EMBL" id="GAA1785980.1"/>
    </source>
</evidence>
<protein>
    <recommendedName>
        <fullName evidence="6">NHL repeat containing protein</fullName>
    </recommendedName>
</protein>
<sequence>MTIRTRRTMLSATTALALAASVAVAGSSAGAGPAQKAGAAYAGTVLPGAFASMYPVDVTTTSQYYYVVDPGRYRIERVNRATGAIDKTTPGAGKGAGDGELAAARALAVDSAGAVYVADTPNHRVVKYDPTLQTVLAKWGTKGTAPGMFTNVYGVAVGPGLDKSGATTEVVYTIDSDRVQVFSKTGEFIRGFAGGFNQPRQIEVNKVTGDVYVVNARARQIVAFNKAGTKLFSFGTEGSALGQFKGDPRGVTVTRDGKIIFVTDDGNRRIQAFSATGANRGTALYAIGSPTSTTFVDARGIEVTPDGKLLVADEWDYSLKEFTVSGTGASLTRRLFGVPAPKTGANSPRGIALDTGGRIFVSDWWNQRIIRRTLPAGAITTWGKRGIRGEAGSLNFQWAVAVQPGTGYVFVASRESHEIKVFSNDGSKELFVWGKRSANLGDFTFPQGMTFAPDGTLWVADSGNSRIEQFKVDVAGKKATFLKALGSKGTGVGQFDMPTGISVAADGTIWVADTKNSRIQAYKGGAWRTPILKPSGATTKAFNTPWGVTAAPDGTIWVADTTNKRLVQMSNTGVFRQQVTGASAGTSDFLGPFQVIFAGANTAYMSDTWGNRVIKLTVS</sequence>
<feature type="repeat" description="NHL" evidence="2">
    <location>
        <begin position="536"/>
        <end position="572"/>
    </location>
</feature>
<keyword evidence="1" id="KW-0677">Repeat</keyword>
<dbReference type="Proteomes" id="UP001499938">
    <property type="component" value="Unassembled WGS sequence"/>
</dbReference>
<dbReference type="PROSITE" id="PS51318">
    <property type="entry name" value="TAT"/>
    <property type="match status" value="1"/>
</dbReference>
<feature type="repeat" description="NHL" evidence="2">
    <location>
        <begin position="231"/>
        <end position="276"/>
    </location>
</feature>
<name>A0ABN2LF28_9MICO</name>
<gene>
    <name evidence="4" type="ORF">GCM10009811_08860</name>
</gene>
<evidence type="ECO:0008006" key="6">
    <source>
        <dbReference type="Google" id="ProtNLM"/>
    </source>
</evidence>